<dbReference type="InterPro" id="IPR001796">
    <property type="entry name" value="DHFR_dom"/>
</dbReference>
<feature type="domain" description="DHFR" evidence="1">
    <location>
        <begin position="1"/>
        <end position="46"/>
    </location>
</feature>
<evidence type="ECO:0000313" key="3">
    <source>
        <dbReference type="Proteomes" id="UP001596328"/>
    </source>
</evidence>
<proteinExistence type="predicted"/>
<accession>A0ABD5S204</accession>
<dbReference type="PROSITE" id="PS51330">
    <property type="entry name" value="DHFR_2"/>
    <property type="match status" value="1"/>
</dbReference>
<protein>
    <recommendedName>
        <fullName evidence="1">DHFR domain-containing protein</fullName>
    </recommendedName>
</protein>
<dbReference type="AlphaFoldDB" id="A0ABD5S204"/>
<gene>
    <name evidence="2" type="ORF">ACFQE1_14975</name>
</gene>
<dbReference type="InterPro" id="IPR024072">
    <property type="entry name" value="DHFR-like_dom_sf"/>
</dbReference>
<dbReference type="EMBL" id="JBHSWU010000630">
    <property type="protein sequence ID" value="MFC6725645.1"/>
    <property type="molecule type" value="Genomic_DNA"/>
</dbReference>
<dbReference type="SUPFAM" id="SSF53597">
    <property type="entry name" value="Dihydrofolate reductase-like"/>
    <property type="match status" value="1"/>
</dbReference>
<keyword evidence="3" id="KW-1185">Reference proteome</keyword>
<dbReference type="Proteomes" id="UP001596328">
    <property type="component" value="Unassembled WGS sequence"/>
</dbReference>
<sequence>MLVTEVPESPDGDTFFPERDAERWVAVDRTPLDDGLVVVEYERRRG</sequence>
<comment type="caution">
    <text evidence="2">The sequence shown here is derived from an EMBL/GenBank/DDBJ whole genome shotgun (WGS) entry which is preliminary data.</text>
</comment>
<evidence type="ECO:0000313" key="2">
    <source>
        <dbReference type="EMBL" id="MFC6725645.1"/>
    </source>
</evidence>
<organism evidence="2 3">
    <name type="scientific">Halobium palmae</name>
    <dbReference type="NCBI Taxonomy" id="1776492"/>
    <lineage>
        <taxon>Archaea</taxon>
        <taxon>Methanobacteriati</taxon>
        <taxon>Methanobacteriota</taxon>
        <taxon>Stenosarchaea group</taxon>
        <taxon>Halobacteria</taxon>
        <taxon>Halobacteriales</taxon>
        <taxon>Haloferacaceae</taxon>
        <taxon>Halobium</taxon>
    </lineage>
</organism>
<name>A0ABD5S204_9EURY</name>
<evidence type="ECO:0000259" key="1">
    <source>
        <dbReference type="PROSITE" id="PS51330"/>
    </source>
</evidence>
<reference evidence="2 3" key="1">
    <citation type="journal article" date="2019" name="Int. J. Syst. Evol. Microbiol.">
        <title>The Global Catalogue of Microorganisms (GCM) 10K type strain sequencing project: providing services to taxonomists for standard genome sequencing and annotation.</title>
        <authorList>
            <consortium name="The Broad Institute Genomics Platform"/>
            <consortium name="The Broad Institute Genome Sequencing Center for Infectious Disease"/>
            <person name="Wu L."/>
            <person name="Ma J."/>
        </authorList>
    </citation>
    <scope>NUCLEOTIDE SEQUENCE [LARGE SCALE GENOMIC DNA]</scope>
    <source>
        <strain evidence="2 3">NBRC 111368</strain>
    </source>
</reference>